<keyword evidence="3" id="KW-0813">Transport</keyword>
<evidence type="ECO:0000256" key="8">
    <source>
        <dbReference type="ARBA" id="ARBA00022982"/>
    </source>
</evidence>
<evidence type="ECO:0000256" key="6">
    <source>
        <dbReference type="ARBA" id="ARBA00022692"/>
    </source>
</evidence>
<comment type="subcellular location">
    <subcellularLocation>
        <location evidence="2">Cell membrane</location>
        <topology evidence="2">Multi-pass membrane protein</topology>
    </subcellularLocation>
</comment>
<evidence type="ECO:0000256" key="5">
    <source>
        <dbReference type="ARBA" id="ARBA00022617"/>
    </source>
</evidence>
<keyword evidence="8" id="KW-0249">Electron transport</keyword>
<feature type="transmembrane region" description="Helical" evidence="13">
    <location>
        <begin position="141"/>
        <end position="160"/>
    </location>
</feature>
<feature type="transmembrane region" description="Helical" evidence="13">
    <location>
        <begin position="107"/>
        <end position="126"/>
    </location>
</feature>
<keyword evidence="5" id="KW-0349">Heme</keyword>
<dbReference type="Pfam" id="PF01292">
    <property type="entry name" value="Ni_hydr_CYTB"/>
    <property type="match status" value="1"/>
</dbReference>
<dbReference type="PANTHER" id="PTHR30529:SF1">
    <property type="entry name" value="CYTOCHROME B561 HOMOLOG 2"/>
    <property type="match status" value="1"/>
</dbReference>
<evidence type="ECO:0000256" key="7">
    <source>
        <dbReference type="ARBA" id="ARBA00022723"/>
    </source>
</evidence>
<dbReference type="InterPro" id="IPR011577">
    <property type="entry name" value="Cyt_b561_bac/Ni-Hgenase"/>
</dbReference>
<keyword evidence="11 13" id="KW-0472">Membrane</keyword>
<evidence type="ECO:0000256" key="4">
    <source>
        <dbReference type="ARBA" id="ARBA00022475"/>
    </source>
</evidence>
<evidence type="ECO:0000256" key="1">
    <source>
        <dbReference type="ARBA" id="ARBA00001970"/>
    </source>
</evidence>
<reference evidence="15 16" key="1">
    <citation type="submission" date="2021-08" db="EMBL/GenBank/DDBJ databases">
        <title>Comparative Genomics Analysis of the Genus Qipengyuania Reveals Extensive Genetic Diversity and Metabolic Versatility, Including the Description of Fifteen Novel Species.</title>
        <authorList>
            <person name="Liu Y."/>
        </authorList>
    </citation>
    <scope>NUCLEOTIDE SEQUENCE [LARGE SCALE GENOMIC DNA]</scope>
    <source>
        <strain evidence="15 16">1NDH1</strain>
    </source>
</reference>
<evidence type="ECO:0000313" key="16">
    <source>
        <dbReference type="Proteomes" id="UP000824321"/>
    </source>
</evidence>
<evidence type="ECO:0000256" key="3">
    <source>
        <dbReference type="ARBA" id="ARBA00022448"/>
    </source>
</evidence>
<proteinExistence type="inferred from homology"/>
<evidence type="ECO:0000256" key="10">
    <source>
        <dbReference type="ARBA" id="ARBA00023004"/>
    </source>
</evidence>
<evidence type="ECO:0000259" key="14">
    <source>
        <dbReference type="Pfam" id="PF01292"/>
    </source>
</evidence>
<sequence length="174" mass="19233">MSKAYSEEGQHDRWTSLNIWLHWTIVVLIAVQYLVTAGGMEKMWDAAKSGSNGSGGLFTLGNAHIAVGSLVLIAAIIRLWDRFAHGRPPHPDGAPNWAHLLAKITHVLLYTFLIAMPIGGLLGWFLNSEFFAEAHHTAAEVLIYVIALHVLGALANHFWFKTDALRNMMPGRGR</sequence>
<organism evidence="15 16">
    <name type="scientific">Qipengyuania gelatinilytica</name>
    <dbReference type="NCBI Taxonomy" id="2867231"/>
    <lineage>
        <taxon>Bacteria</taxon>
        <taxon>Pseudomonadati</taxon>
        <taxon>Pseudomonadota</taxon>
        <taxon>Alphaproteobacteria</taxon>
        <taxon>Sphingomonadales</taxon>
        <taxon>Erythrobacteraceae</taxon>
        <taxon>Qipengyuania</taxon>
    </lineage>
</organism>
<evidence type="ECO:0000256" key="12">
    <source>
        <dbReference type="ARBA" id="ARBA00037975"/>
    </source>
</evidence>
<keyword evidence="6 13" id="KW-0812">Transmembrane</keyword>
<feature type="domain" description="Cytochrome b561 bacterial/Ni-hydrogenase" evidence="14">
    <location>
        <begin position="13"/>
        <end position="171"/>
    </location>
</feature>
<evidence type="ECO:0000256" key="2">
    <source>
        <dbReference type="ARBA" id="ARBA00004651"/>
    </source>
</evidence>
<dbReference type="Proteomes" id="UP000824321">
    <property type="component" value="Chromosome"/>
</dbReference>
<comment type="similarity">
    <text evidence="12">Belongs to the cytochrome b561 family.</text>
</comment>
<dbReference type="SUPFAM" id="SSF81342">
    <property type="entry name" value="Transmembrane di-heme cytochromes"/>
    <property type="match status" value="1"/>
</dbReference>
<keyword evidence="7" id="KW-0479">Metal-binding</keyword>
<dbReference type="RefSeq" id="WP_221431873.1">
    <property type="nucleotide sequence ID" value="NZ_CP081294.1"/>
</dbReference>
<keyword evidence="4" id="KW-1003">Cell membrane</keyword>
<dbReference type="InterPro" id="IPR016174">
    <property type="entry name" value="Di-haem_cyt_TM"/>
</dbReference>
<protein>
    <submittedName>
        <fullName evidence="15">Cytochrome b/b6 domain-containing protein</fullName>
    </submittedName>
</protein>
<dbReference type="InterPro" id="IPR052168">
    <property type="entry name" value="Cytochrome_b561_oxidase"/>
</dbReference>
<keyword evidence="10" id="KW-0408">Iron</keyword>
<name>A0ABX9A7B2_9SPHN</name>
<comment type="cofactor">
    <cofactor evidence="1">
        <name>heme b</name>
        <dbReference type="ChEBI" id="CHEBI:60344"/>
    </cofactor>
</comment>
<keyword evidence="9 13" id="KW-1133">Transmembrane helix</keyword>
<evidence type="ECO:0000313" key="15">
    <source>
        <dbReference type="EMBL" id="QZD96149.1"/>
    </source>
</evidence>
<dbReference type="PANTHER" id="PTHR30529">
    <property type="entry name" value="CYTOCHROME B561"/>
    <property type="match status" value="1"/>
</dbReference>
<feature type="transmembrane region" description="Helical" evidence="13">
    <location>
        <begin position="60"/>
        <end position="80"/>
    </location>
</feature>
<gene>
    <name evidence="15" type="ORF">K3136_05470</name>
</gene>
<evidence type="ECO:0000256" key="11">
    <source>
        <dbReference type="ARBA" id="ARBA00023136"/>
    </source>
</evidence>
<accession>A0ABX9A7B2</accession>
<feature type="transmembrane region" description="Helical" evidence="13">
    <location>
        <begin position="20"/>
        <end position="40"/>
    </location>
</feature>
<keyword evidence="16" id="KW-1185">Reference proteome</keyword>
<dbReference type="EMBL" id="CP081294">
    <property type="protein sequence ID" value="QZD96149.1"/>
    <property type="molecule type" value="Genomic_DNA"/>
</dbReference>
<evidence type="ECO:0000256" key="13">
    <source>
        <dbReference type="SAM" id="Phobius"/>
    </source>
</evidence>
<evidence type="ECO:0000256" key="9">
    <source>
        <dbReference type="ARBA" id="ARBA00022989"/>
    </source>
</evidence>